<keyword evidence="2" id="KW-1133">Transmembrane helix</keyword>
<proteinExistence type="predicted"/>
<evidence type="ECO:0000313" key="3">
    <source>
        <dbReference type="EMBL" id="ELP94427.1"/>
    </source>
</evidence>
<keyword evidence="2" id="KW-0472">Membrane</keyword>
<feature type="transmembrane region" description="Helical" evidence="2">
    <location>
        <begin position="164"/>
        <end position="182"/>
    </location>
</feature>
<evidence type="ECO:0000313" key="4">
    <source>
        <dbReference type="Proteomes" id="UP000014680"/>
    </source>
</evidence>
<feature type="compositionally biased region" description="Acidic residues" evidence="1">
    <location>
        <begin position="1"/>
        <end position="11"/>
    </location>
</feature>
<dbReference type="GeneID" id="14893421"/>
<dbReference type="RefSeq" id="XP_004261198.1">
    <property type="nucleotide sequence ID" value="XM_004261150.1"/>
</dbReference>
<keyword evidence="4" id="KW-1185">Reference proteome</keyword>
<keyword evidence="2" id="KW-0812">Transmembrane</keyword>
<feature type="compositionally biased region" description="Basic and acidic residues" evidence="1">
    <location>
        <begin position="27"/>
        <end position="43"/>
    </location>
</feature>
<dbReference type="Proteomes" id="UP000014680">
    <property type="component" value="Unassembled WGS sequence"/>
</dbReference>
<dbReference type="AlphaFoldDB" id="A0A0A1UG54"/>
<dbReference type="EMBL" id="KB206215">
    <property type="protein sequence ID" value="ELP94427.1"/>
    <property type="molecule type" value="Genomic_DNA"/>
</dbReference>
<evidence type="ECO:0000256" key="2">
    <source>
        <dbReference type="SAM" id="Phobius"/>
    </source>
</evidence>
<accession>A0A0A1UG54</accession>
<dbReference type="OMA" id="PHEKGES"/>
<sequence>MTDEAGDEDEWISVTKEKKPKLKPKPKHQEQHKEKKEEQKVEKVTYVPNPLPHEKGESYSTPERTGSPFIEYDKDTLIKMIKEIGEGTDVYLPPPILKERKRLELMLERIIKREERNSKEQKVEVPPADLPQPENVIPQTQQTVEKSTIEPVEFKNVSESKTKMVIIVTAVVILCISVAFWIELF</sequence>
<dbReference type="VEuPathDB" id="AmoebaDB:EIN_047000"/>
<gene>
    <name evidence="3" type="ORF">EIN_047000</name>
</gene>
<protein>
    <submittedName>
        <fullName evidence="3">Uncharacterized protein</fullName>
    </submittedName>
</protein>
<evidence type="ECO:0000256" key="1">
    <source>
        <dbReference type="SAM" id="MobiDB-lite"/>
    </source>
</evidence>
<organism evidence="3 4">
    <name type="scientific">Entamoeba invadens IP1</name>
    <dbReference type="NCBI Taxonomy" id="370355"/>
    <lineage>
        <taxon>Eukaryota</taxon>
        <taxon>Amoebozoa</taxon>
        <taxon>Evosea</taxon>
        <taxon>Archamoebae</taxon>
        <taxon>Mastigamoebida</taxon>
        <taxon>Entamoebidae</taxon>
        <taxon>Entamoeba</taxon>
    </lineage>
</organism>
<feature type="region of interest" description="Disordered" evidence="1">
    <location>
        <begin position="1"/>
        <end position="68"/>
    </location>
</feature>
<reference evidence="3 4" key="1">
    <citation type="submission" date="2012-10" db="EMBL/GenBank/DDBJ databases">
        <authorList>
            <person name="Zafar N."/>
            <person name="Inman J."/>
            <person name="Hall N."/>
            <person name="Lorenzi H."/>
            <person name="Caler E."/>
        </authorList>
    </citation>
    <scope>NUCLEOTIDE SEQUENCE [LARGE SCALE GENOMIC DNA]</scope>
    <source>
        <strain evidence="3 4">IP1</strain>
    </source>
</reference>
<name>A0A0A1UG54_ENTIV</name>
<dbReference type="KEGG" id="eiv:EIN_047000"/>